<dbReference type="InterPro" id="IPR035994">
    <property type="entry name" value="Nucleoside_phosphorylase_sf"/>
</dbReference>
<reference evidence="4 5" key="1">
    <citation type="journal article" date="2022" name="Res Sq">
        <title>Evolution of multicellular longitudinally dividing oral cavity symbionts (Neisseriaceae).</title>
        <authorList>
            <person name="Nyongesa S."/>
            <person name="Weber P."/>
            <person name="Bernet E."/>
            <person name="Pullido F."/>
            <person name="Nieckarz M."/>
            <person name="Delaby M."/>
            <person name="Nieves C."/>
            <person name="Viehboeck T."/>
            <person name="Krause N."/>
            <person name="Rivera-Millot A."/>
            <person name="Nakamura A."/>
            <person name="Vischer N."/>
            <person name="VanNieuwenhze M."/>
            <person name="Brun Y."/>
            <person name="Cava F."/>
            <person name="Bulgheresi S."/>
            <person name="Veyrier F."/>
        </authorList>
    </citation>
    <scope>NUCLEOTIDE SEQUENCE [LARGE SCALE GENOMIC DNA]</scope>
    <source>
        <strain evidence="4 5">CCUG 63373m</strain>
    </source>
</reference>
<feature type="domain" description="Nucleoside phosphorylase" evidence="3">
    <location>
        <begin position="2"/>
        <end position="235"/>
    </location>
</feature>
<dbReference type="EMBL" id="CP091508">
    <property type="protein sequence ID" value="UOO82733.1"/>
    <property type="molecule type" value="Genomic_DNA"/>
</dbReference>
<dbReference type="InterPro" id="IPR000845">
    <property type="entry name" value="Nucleoside_phosphorylase_d"/>
</dbReference>
<accession>A0ABY4DV66</accession>
<dbReference type="EC" id="2.4.2.44" evidence="4"/>
<dbReference type="PANTHER" id="PTHR42679:SF2">
    <property type="entry name" value="S-METHYL-5'-THIOADENOSINE PHOSPHORYLASE"/>
    <property type="match status" value="1"/>
</dbReference>
<evidence type="ECO:0000313" key="4">
    <source>
        <dbReference type="EMBL" id="UOO82733.1"/>
    </source>
</evidence>
<dbReference type="NCBIfam" id="NF006599">
    <property type="entry name" value="PRK09136.1"/>
    <property type="match status" value="1"/>
</dbReference>
<dbReference type="Gene3D" id="3.40.50.1580">
    <property type="entry name" value="Nucleoside phosphorylase domain"/>
    <property type="match status" value="1"/>
</dbReference>
<gene>
    <name evidence="4" type="ORF">LVJ83_04520</name>
</gene>
<sequence length="242" mass="26995">MIAVIGGSGLTRLPELKIVHRQIVRTPYGLTSSPLLMGCMGSHEIAFLARHGLNHTLSPHEINYRANIWALQSVGVKNIVSISSVTSVNEDFELGSLVVPHDLIDYTWGRDCTFFEGRPQPVVYTDFSPPYNRELRLRLLQHAAAHGTQLNRRAVYGCLQGPRMPTVAEVRRYRNDGVDIVGMTGMPEAVLARELDMAYVHLCAVIGTAACNDNGHHMQSPEFRSRQAEISIEKIRRLLVDL</sequence>
<keyword evidence="2 4" id="KW-0808">Transferase</keyword>
<dbReference type="Pfam" id="PF01048">
    <property type="entry name" value="PNP_UDP_1"/>
    <property type="match status" value="1"/>
</dbReference>
<evidence type="ECO:0000313" key="5">
    <source>
        <dbReference type="Proteomes" id="UP000829817"/>
    </source>
</evidence>
<dbReference type="SUPFAM" id="SSF53167">
    <property type="entry name" value="Purine and uridine phosphorylases"/>
    <property type="match status" value="1"/>
</dbReference>
<dbReference type="PANTHER" id="PTHR42679">
    <property type="entry name" value="S-METHYL-5'-THIOADENOSINE PHOSPHORYLASE"/>
    <property type="match status" value="1"/>
</dbReference>
<dbReference type="InterPro" id="IPR010044">
    <property type="entry name" value="MTAP"/>
</dbReference>
<dbReference type="RefSeq" id="WP_244786737.1">
    <property type="nucleotide sequence ID" value="NZ_CP091508.1"/>
</dbReference>
<keyword evidence="5" id="KW-1185">Reference proteome</keyword>
<keyword evidence="1 4" id="KW-0328">Glycosyltransferase</keyword>
<evidence type="ECO:0000256" key="2">
    <source>
        <dbReference type="ARBA" id="ARBA00022679"/>
    </source>
</evidence>
<evidence type="ECO:0000256" key="1">
    <source>
        <dbReference type="ARBA" id="ARBA00022676"/>
    </source>
</evidence>
<dbReference type="CDD" id="cd09010">
    <property type="entry name" value="MTAP_SsMTAPII_like_MTIP"/>
    <property type="match status" value="1"/>
</dbReference>
<organism evidence="4 5">
    <name type="scientific">Uruburuella testudinis</name>
    <dbReference type="NCBI Taxonomy" id="1282863"/>
    <lineage>
        <taxon>Bacteria</taxon>
        <taxon>Pseudomonadati</taxon>
        <taxon>Pseudomonadota</taxon>
        <taxon>Betaproteobacteria</taxon>
        <taxon>Neisseriales</taxon>
        <taxon>Neisseriaceae</taxon>
        <taxon>Uruburuella</taxon>
    </lineage>
</organism>
<dbReference type="Proteomes" id="UP000829817">
    <property type="component" value="Chromosome"/>
</dbReference>
<evidence type="ECO:0000259" key="3">
    <source>
        <dbReference type="Pfam" id="PF01048"/>
    </source>
</evidence>
<name>A0ABY4DV66_9NEIS</name>
<dbReference type="GO" id="GO:0016757">
    <property type="term" value="F:glycosyltransferase activity"/>
    <property type="evidence" value="ECO:0007669"/>
    <property type="project" value="UniProtKB-KW"/>
</dbReference>
<proteinExistence type="predicted"/>
<protein>
    <submittedName>
        <fullName evidence="4">S-methyl-5'-thioinosine phosphorylase</fullName>
        <ecNumber evidence="4">2.4.2.44</ecNumber>
    </submittedName>
</protein>